<accession>A0A8S0SQY1</accession>
<comment type="caution">
    <text evidence="2">The sequence shown here is derived from an EMBL/GenBank/DDBJ whole genome shotgun (WGS) entry which is preliminary data.</text>
</comment>
<dbReference type="PANTHER" id="PTHR13490:SF0">
    <property type="entry name" value="SMALL RIBOSOMAL SUBUNIT PROTEIN MS35"/>
    <property type="match status" value="1"/>
</dbReference>
<dbReference type="PANTHER" id="PTHR13490">
    <property type="entry name" value="MITOCHONDRIAL 28S RIBOSOMAL PROTEIN S28"/>
    <property type="match status" value="1"/>
</dbReference>
<evidence type="ECO:0000256" key="1">
    <source>
        <dbReference type="SAM" id="MobiDB-lite"/>
    </source>
</evidence>
<evidence type="ECO:0000313" key="2">
    <source>
        <dbReference type="EMBL" id="CAA2995511.1"/>
    </source>
</evidence>
<keyword evidence="3" id="KW-1185">Reference proteome</keyword>
<evidence type="ECO:0000313" key="3">
    <source>
        <dbReference type="Proteomes" id="UP000594638"/>
    </source>
</evidence>
<dbReference type="OrthoDB" id="1936793at2759"/>
<dbReference type="EMBL" id="CACTIH010005502">
    <property type="protein sequence ID" value="CAA2995511.1"/>
    <property type="molecule type" value="Genomic_DNA"/>
</dbReference>
<feature type="region of interest" description="Disordered" evidence="1">
    <location>
        <begin position="1"/>
        <end position="42"/>
    </location>
</feature>
<dbReference type="Proteomes" id="UP000594638">
    <property type="component" value="Unassembled WGS sequence"/>
</dbReference>
<reference evidence="2 3" key="1">
    <citation type="submission" date="2019-12" db="EMBL/GenBank/DDBJ databases">
        <authorList>
            <person name="Alioto T."/>
            <person name="Alioto T."/>
            <person name="Gomez Garrido J."/>
        </authorList>
    </citation>
    <scope>NUCLEOTIDE SEQUENCE [LARGE SCALE GENOMIC DNA]</scope>
</reference>
<dbReference type="GO" id="GO:0003735">
    <property type="term" value="F:structural constituent of ribosome"/>
    <property type="evidence" value="ECO:0007669"/>
    <property type="project" value="InterPro"/>
</dbReference>
<name>A0A8S0SQY1_OLEEU</name>
<dbReference type="InterPro" id="IPR039848">
    <property type="entry name" value="Ribosomal_mS35_mt"/>
</dbReference>
<dbReference type="GO" id="GO:0005763">
    <property type="term" value="C:mitochondrial small ribosomal subunit"/>
    <property type="evidence" value="ECO:0007669"/>
    <property type="project" value="TreeGrafter"/>
</dbReference>
<protein>
    <submittedName>
        <fullName evidence="2">Uncharacterized protein</fullName>
    </submittedName>
</protein>
<sequence>MEESNQDSKPESESSVNKPEEKKQVAAEVQGVTNKDRGHFKNANEDALPLILESILKRRISDQDFEEGHETNEEIDDLYNARDIVVKKMVSDPYFNMDDKKWDDMIAEAVEHGRLKDTRECEAILEDMLN</sequence>
<organism evidence="2 3">
    <name type="scientific">Olea europaea subsp. europaea</name>
    <dbReference type="NCBI Taxonomy" id="158383"/>
    <lineage>
        <taxon>Eukaryota</taxon>
        <taxon>Viridiplantae</taxon>
        <taxon>Streptophyta</taxon>
        <taxon>Embryophyta</taxon>
        <taxon>Tracheophyta</taxon>
        <taxon>Spermatophyta</taxon>
        <taxon>Magnoliopsida</taxon>
        <taxon>eudicotyledons</taxon>
        <taxon>Gunneridae</taxon>
        <taxon>Pentapetalae</taxon>
        <taxon>asterids</taxon>
        <taxon>lamiids</taxon>
        <taxon>Lamiales</taxon>
        <taxon>Oleaceae</taxon>
        <taxon>Oleeae</taxon>
        <taxon>Olea</taxon>
    </lineage>
</organism>
<proteinExistence type="predicted"/>
<feature type="compositionally biased region" description="Basic and acidic residues" evidence="1">
    <location>
        <begin position="1"/>
        <end position="25"/>
    </location>
</feature>
<dbReference type="Gramene" id="OE9A093080T1">
    <property type="protein sequence ID" value="OE9A093080C1"/>
    <property type="gene ID" value="OE9A093080"/>
</dbReference>
<dbReference type="GO" id="GO:0032543">
    <property type="term" value="P:mitochondrial translation"/>
    <property type="evidence" value="ECO:0007669"/>
    <property type="project" value="InterPro"/>
</dbReference>
<dbReference type="AlphaFoldDB" id="A0A8S0SQY1"/>
<gene>
    <name evidence="2" type="ORF">OLEA9_A093080</name>
</gene>